<dbReference type="EMBL" id="BAAANS010000122">
    <property type="protein sequence ID" value="GAA2126410.1"/>
    <property type="molecule type" value="Genomic_DNA"/>
</dbReference>
<accession>A0ABN2YFQ9</accession>
<protein>
    <recommendedName>
        <fullName evidence="3">Immunity protein 53 of polymorphic toxin system</fullName>
    </recommendedName>
</protein>
<evidence type="ECO:0008006" key="3">
    <source>
        <dbReference type="Google" id="ProtNLM"/>
    </source>
</evidence>
<keyword evidence="2" id="KW-1185">Reference proteome</keyword>
<reference evidence="1 2" key="1">
    <citation type="journal article" date="2019" name="Int. J. Syst. Evol. Microbiol.">
        <title>The Global Catalogue of Microorganisms (GCM) 10K type strain sequencing project: providing services to taxonomists for standard genome sequencing and annotation.</title>
        <authorList>
            <consortium name="The Broad Institute Genomics Platform"/>
            <consortium name="The Broad Institute Genome Sequencing Center for Infectious Disease"/>
            <person name="Wu L."/>
            <person name="Ma J."/>
        </authorList>
    </citation>
    <scope>NUCLEOTIDE SEQUENCE [LARGE SCALE GENOMIC DNA]</scope>
    <source>
        <strain evidence="1 2">JCM 14559</strain>
    </source>
</reference>
<gene>
    <name evidence="1" type="ORF">GCM10009759_78760</name>
</gene>
<evidence type="ECO:0000313" key="1">
    <source>
        <dbReference type="EMBL" id="GAA2126410.1"/>
    </source>
</evidence>
<sequence length="137" mass="15534">MPKIRLNNDNEKILGIWVEPWGEDYWMNPKEQFTVTTETPEGVHSDEPPFEVVLHDQGISLYVNIGYEAVVTDQSGSELECGHQRPLEVLRAWTESAEAAAQRAAESPTLRDMTRAHANHMRWALTQAEVAARPTHE</sequence>
<dbReference type="Proteomes" id="UP001500897">
    <property type="component" value="Unassembled WGS sequence"/>
</dbReference>
<dbReference type="RefSeq" id="WP_344559533.1">
    <property type="nucleotide sequence ID" value="NZ_BAAANS010000122.1"/>
</dbReference>
<name>A0ABN2YFQ9_9ACTN</name>
<proteinExistence type="predicted"/>
<organism evidence="1 2">
    <name type="scientific">Kitasatospora saccharophila</name>
    <dbReference type="NCBI Taxonomy" id="407973"/>
    <lineage>
        <taxon>Bacteria</taxon>
        <taxon>Bacillati</taxon>
        <taxon>Actinomycetota</taxon>
        <taxon>Actinomycetes</taxon>
        <taxon>Kitasatosporales</taxon>
        <taxon>Streptomycetaceae</taxon>
        <taxon>Kitasatospora</taxon>
    </lineage>
</organism>
<evidence type="ECO:0000313" key="2">
    <source>
        <dbReference type="Proteomes" id="UP001500897"/>
    </source>
</evidence>
<comment type="caution">
    <text evidence="1">The sequence shown here is derived from an EMBL/GenBank/DDBJ whole genome shotgun (WGS) entry which is preliminary data.</text>
</comment>